<keyword evidence="2" id="KW-0067">ATP-binding</keyword>
<dbReference type="InterPro" id="IPR003594">
    <property type="entry name" value="HATPase_dom"/>
</dbReference>
<feature type="domain" description="Histidine kinase/HSP90-like ATPase" evidence="1">
    <location>
        <begin position="15"/>
        <end position="107"/>
    </location>
</feature>
<keyword evidence="3" id="KW-1185">Reference proteome</keyword>
<evidence type="ECO:0000313" key="2">
    <source>
        <dbReference type="EMBL" id="MCP3055354.1"/>
    </source>
</evidence>
<gene>
    <name evidence="2" type="ORF">MJ956_09375</name>
</gene>
<sequence>MKAMTSIGASAIKRTKFVTAVSEIARNAIIYGGGGVISFATVGNGSFRHVVATCSDRGPGIDDIKQALTDGFTTGNGLGLGLSGARRPLDRLEVESSRESGTTVIMECAAR</sequence>
<protein>
    <submittedName>
        <fullName evidence="2">ATP-binding protein</fullName>
    </submittedName>
</protein>
<dbReference type="InterPro" id="IPR036890">
    <property type="entry name" value="HATPase_C_sf"/>
</dbReference>
<dbReference type="Gene3D" id="3.30.565.10">
    <property type="entry name" value="Histidine kinase-like ATPase, C-terminal domain"/>
    <property type="match status" value="1"/>
</dbReference>
<comment type="caution">
    <text evidence="2">The sequence shown here is derived from an EMBL/GenBank/DDBJ whole genome shotgun (WGS) entry which is preliminary data.</text>
</comment>
<dbReference type="Proteomes" id="UP001155220">
    <property type="component" value="Unassembled WGS sequence"/>
</dbReference>
<dbReference type="GO" id="GO:0005524">
    <property type="term" value="F:ATP binding"/>
    <property type="evidence" value="ECO:0007669"/>
    <property type="project" value="UniProtKB-KW"/>
</dbReference>
<organism evidence="2 3">
    <name type="scientific">Aurantimonas marianensis</name>
    <dbReference type="NCBI Taxonomy" id="2920428"/>
    <lineage>
        <taxon>Bacteria</taxon>
        <taxon>Pseudomonadati</taxon>
        <taxon>Pseudomonadota</taxon>
        <taxon>Alphaproteobacteria</taxon>
        <taxon>Hyphomicrobiales</taxon>
        <taxon>Aurantimonadaceae</taxon>
        <taxon>Aurantimonas</taxon>
    </lineage>
</organism>
<dbReference type="EMBL" id="JALHBS010000049">
    <property type="protein sequence ID" value="MCP3055354.1"/>
    <property type="molecule type" value="Genomic_DNA"/>
</dbReference>
<reference evidence="2" key="1">
    <citation type="submission" date="2022-03" db="EMBL/GenBank/DDBJ databases">
        <title>Aurantimonas Liuensis sp. Nov., isolated from the hadal seawater of the Mariana Trench.</title>
        <authorList>
            <person name="Liu R."/>
        </authorList>
    </citation>
    <scope>NUCLEOTIDE SEQUENCE</scope>
    <source>
        <strain evidence="2">LRZ36</strain>
    </source>
</reference>
<dbReference type="SUPFAM" id="SSF55874">
    <property type="entry name" value="ATPase domain of HSP90 chaperone/DNA topoisomerase II/histidine kinase"/>
    <property type="match status" value="1"/>
</dbReference>
<evidence type="ECO:0000259" key="1">
    <source>
        <dbReference type="Pfam" id="PF02518"/>
    </source>
</evidence>
<dbReference type="AlphaFoldDB" id="A0A9X2HCX3"/>
<dbReference type="Pfam" id="PF02518">
    <property type="entry name" value="HATPase_c"/>
    <property type="match status" value="1"/>
</dbReference>
<name>A0A9X2HCX3_9HYPH</name>
<keyword evidence="2" id="KW-0547">Nucleotide-binding</keyword>
<evidence type="ECO:0000313" key="3">
    <source>
        <dbReference type="Proteomes" id="UP001155220"/>
    </source>
</evidence>
<proteinExistence type="predicted"/>
<accession>A0A9X2HCX3</accession>